<dbReference type="InterPro" id="IPR029063">
    <property type="entry name" value="SAM-dependent_MTases_sf"/>
</dbReference>
<dbReference type="PROSITE" id="PS00092">
    <property type="entry name" value="N6_MTASE"/>
    <property type="match status" value="1"/>
</dbReference>
<evidence type="ECO:0000313" key="9">
    <source>
        <dbReference type="EMBL" id="SDQ22351.1"/>
    </source>
</evidence>
<dbReference type="Pfam" id="PF02384">
    <property type="entry name" value="N6_Mtase"/>
    <property type="match status" value="1"/>
</dbReference>
<evidence type="ECO:0000256" key="3">
    <source>
        <dbReference type="ARBA" id="ARBA00022679"/>
    </source>
</evidence>
<dbReference type="eggNOG" id="COG0286">
    <property type="taxonomic scope" value="Bacteria"/>
</dbReference>
<feature type="domain" description="N6 adenine-specific DNA methyltransferase N-terminal" evidence="8">
    <location>
        <begin position="16"/>
        <end position="151"/>
    </location>
</feature>
<feature type="domain" description="DNA methylase adenine-specific" evidence="7">
    <location>
        <begin position="164"/>
        <end position="474"/>
    </location>
</feature>
<dbReference type="GO" id="GO:0009007">
    <property type="term" value="F:site-specific DNA-methyltransferase (adenine-specific) activity"/>
    <property type="evidence" value="ECO:0007669"/>
    <property type="project" value="UniProtKB-EC"/>
</dbReference>
<name>A0A1H0Z5F1_9MICO</name>
<dbReference type="InterPro" id="IPR003356">
    <property type="entry name" value="DNA_methylase_A-5"/>
</dbReference>
<sequence length="654" mass="72686">MTITTPPQTQRVATTENVVWATADKFLRNVVEETEYGDYILPFTVLRRLECLLTATKTDLITVVNGLIEKDTPVRFIDAEVKRRFGLSFYNTSPLSLEAIAATDDHVEASVLDYVAGFSHNIADIWTSFEFPRLVKKLADANTLHQVVRHFSTLDLSAESVSNTAMGDLFENVMYRAFDKKGKAAGAFYTPRDAIKLMVDLLFASDEETLTGQNTTRSIYDPTAGSGGMLLVGKEHLTELNPDIEVNLFGQELMDSAFALGKADLLIQGGLPDAIRQGDTLLRDEYADRQFDYVLSNPPFGGDWEKQYKSVVEQSKVPGSRFSHGLPSKSDGQMLFLVHCASKLAPAGKAGHGGRAAVVSNASPLFNSDKGPNAIRQWLFDEDLIDTIIALPTQMFYGTGIATYVWILDTNKPAERQGKIQLIDGSGLWDPMRKAMGDKRRRMGKAKRQLVHDAYKQFEDADPAISRVLTKEDFMFRDVTVFKQARRATVFTEEALETIAEHKNYTDAHADIIRGLDGIAWNSLPVLFSQRCKSAGLKAPIGLVDAVAQALGVQDDTAPLAIDRKGNPVLLDGWKITERVPMSEDLDEHMQREVLPFAEGAAWDEKKAKPGNEIPFTRIFYVPEEPRPLEEIDADVSRLMGELAEMFEAVHRDA</sequence>
<evidence type="ECO:0000256" key="6">
    <source>
        <dbReference type="ARBA" id="ARBA00047942"/>
    </source>
</evidence>
<dbReference type="PANTHER" id="PTHR42933:SF3">
    <property type="entry name" value="TYPE I RESTRICTION ENZYME MJAVIII METHYLASE SUBUNIT"/>
    <property type="match status" value="1"/>
</dbReference>
<dbReference type="STRING" id="1079994.SAMN04488565_1441"/>
<dbReference type="EMBL" id="FNKB01000001">
    <property type="protein sequence ID" value="SDQ22351.1"/>
    <property type="molecule type" value="Genomic_DNA"/>
</dbReference>
<evidence type="ECO:0000259" key="7">
    <source>
        <dbReference type="Pfam" id="PF02384"/>
    </source>
</evidence>
<dbReference type="InterPro" id="IPR002052">
    <property type="entry name" value="DNA_methylase_N6_adenine_CS"/>
</dbReference>
<dbReference type="RefSeq" id="WP_010154740.1">
    <property type="nucleotide sequence ID" value="NZ_FNKB01000001.1"/>
</dbReference>
<dbReference type="EC" id="2.1.1.72" evidence="1"/>
<dbReference type="OrthoDB" id="9784823at2"/>
<gene>
    <name evidence="9" type="ORF">SAMN04488565_1441</name>
</gene>
<keyword evidence="4" id="KW-0949">S-adenosyl-L-methionine</keyword>
<evidence type="ECO:0000256" key="5">
    <source>
        <dbReference type="ARBA" id="ARBA00022747"/>
    </source>
</evidence>
<evidence type="ECO:0000256" key="2">
    <source>
        <dbReference type="ARBA" id="ARBA00022603"/>
    </source>
</evidence>
<keyword evidence="2" id="KW-0489">Methyltransferase</keyword>
<dbReference type="GO" id="GO:0008170">
    <property type="term" value="F:N-methyltransferase activity"/>
    <property type="evidence" value="ECO:0007669"/>
    <property type="project" value="InterPro"/>
</dbReference>
<dbReference type="InterPro" id="IPR051537">
    <property type="entry name" value="DNA_Adenine_Mtase"/>
</dbReference>
<comment type="catalytic activity">
    <reaction evidence="6">
        <text>a 2'-deoxyadenosine in DNA + S-adenosyl-L-methionine = an N(6)-methyl-2'-deoxyadenosine in DNA + S-adenosyl-L-homocysteine + H(+)</text>
        <dbReference type="Rhea" id="RHEA:15197"/>
        <dbReference type="Rhea" id="RHEA-COMP:12418"/>
        <dbReference type="Rhea" id="RHEA-COMP:12419"/>
        <dbReference type="ChEBI" id="CHEBI:15378"/>
        <dbReference type="ChEBI" id="CHEBI:57856"/>
        <dbReference type="ChEBI" id="CHEBI:59789"/>
        <dbReference type="ChEBI" id="CHEBI:90615"/>
        <dbReference type="ChEBI" id="CHEBI:90616"/>
        <dbReference type="EC" id="2.1.1.72"/>
    </reaction>
</comment>
<dbReference type="Proteomes" id="UP000182690">
    <property type="component" value="Unassembled WGS sequence"/>
</dbReference>
<dbReference type="PANTHER" id="PTHR42933">
    <property type="entry name" value="SLR6095 PROTEIN"/>
    <property type="match status" value="1"/>
</dbReference>
<evidence type="ECO:0000259" key="8">
    <source>
        <dbReference type="Pfam" id="PF12161"/>
    </source>
</evidence>
<dbReference type="Gene3D" id="3.40.50.150">
    <property type="entry name" value="Vaccinia Virus protein VP39"/>
    <property type="match status" value="1"/>
</dbReference>
<proteinExistence type="predicted"/>
<dbReference type="InterPro" id="IPR022749">
    <property type="entry name" value="D12N6_MeTrfase_N"/>
</dbReference>
<evidence type="ECO:0000256" key="4">
    <source>
        <dbReference type="ARBA" id="ARBA00022691"/>
    </source>
</evidence>
<dbReference type="GO" id="GO:0009307">
    <property type="term" value="P:DNA restriction-modification system"/>
    <property type="evidence" value="ECO:0007669"/>
    <property type="project" value="UniProtKB-KW"/>
</dbReference>
<reference evidence="9 10" key="1">
    <citation type="submission" date="2016-10" db="EMBL/GenBank/DDBJ databases">
        <authorList>
            <person name="de Groot N.N."/>
        </authorList>
    </citation>
    <scope>NUCLEOTIDE SEQUENCE [LARGE SCALE GENOMIC DNA]</scope>
    <source>
        <strain evidence="9 10">DSM 22788</strain>
    </source>
</reference>
<dbReference type="PRINTS" id="PR00507">
    <property type="entry name" value="N12N6MTFRASE"/>
</dbReference>
<dbReference type="SUPFAM" id="SSF53335">
    <property type="entry name" value="S-adenosyl-L-methionine-dependent methyltransferases"/>
    <property type="match status" value="1"/>
</dbReference>
<evidence type="ECO:0000313" key="10">
    <source>
        <dbReference type="Proteomes" id="UP000182690"/>
    </source>
</evidence>
<evidence type="ECO:0000256" key="1">
    <source>
        <dbReference type="ARBA" id="ARBA00011900"/>
    </source>
</evidence>
<dbReference type="GO" id="GO:0003677">
    <property type="term" value="F:DNA binding"/>
    <property type="evidence" value="ECO:0007669"/>
    <property type="project" value="InterPro"/>
</dbReference>
<dbReference type="GO" id="GO:0032259">
    <property type="term" value="P:methylation"/>
    <property type="evidence" value="ECO:0007669"/>
    <property type="project" value="UniProtKB-KW"/>
</dbReference>
<protein>
    <recommendedName>
        <fullName evidence="1">site-specific DNA-methyltransferase (adenine-specific)</fullName>
        <ecNumber evidence="1">2.1.1.72</ecNumber>
    </recommendedName>
</protein>
<dbReference type="AlphaFoldDB" id="A0A1H0Z5F1"/>
<accession>A0A1H0Z5F1</accession>
<keyword evidence="3" id="KW-0808">Transferase</keyword>
<organism evidence="9 10">
    <name type="scientific">Leucobacter chromiiresistens</name>
    <dbReference type="NCBI Taxonomy" id="1079994"/>
    <lineage>
        <taxon>Bacteria</taxon>
        <taxon>Bacillati</taxon>
        <taxon>Actinomycetota</taxon>
        <taxon>Actinomycetes</taxon>
        <taxon>Micrococcales</taxon>
        <taxon>Microbacteriaceae</taxon>
        <taxon>Leucobacter</taxon>
    </lineage>
</organism>
<keyword evidence="5" id="KW-0680">Restriction system</keyword>
<dbReference type="Pfam" id="PF12161">
    <property type="entry name" value="HsdM_N"/>
    <property type="match status" value="1"/>
</dbReference>